<sequence>MLILVLNISGINDPRRLKRKRLLKKVNQLEVEVLCLLETRVKQPNASPIVKKWFSDWSWLENYCDAENGRVWQLWKNNWQVSQVDVSSQLFTAAMILWKEDLFGADAGSWQEAVLSINGNNSPGPNGFAAKISRLHGILLVKMWWLLLKFSYNQGPFFMALMLLP</sequence>
<dbReference type="InterPro" id="IPR036691">
    <property type="entry name" value="Endo/exonu/phosph_ase_sf"/>
</dbReference>
<dbReference type="EMBL" id="JBBPBN010000015">
    <property type="protein sequence ID" value="KAK9023547.1"/>
    <property type="molecule type" value="Genomic_DNA"/>
</dbReference>
<gene>
    <name evidence="1" type="ORF">V6N11_003765</name>
</gene>
<accession>A0ABR2SE95</accession>
<reference evidence="1 2" key="1">
    <citation type="journal article" date="2024" name="G3 (Bethesda)">
        <title>Genome assembly of Hibiscus sabdariffa L. provides insights into metabolisms of medicinal natural products.</title>
        <authorList>
            <person name="Kim T."/>
        </authorList>
    </citation>
    <scope>NUCLEOTIDE SEQUENCE [LARGE SCALE GENOMIC DNA]</scope>
    <source>
        <strain evidence="1">TK-2024</strain>
        <tissue evidence="1">Old leaves</tissue>
    </source>
</reference>
<protein>
    <submittedName>
        <fullName evidence="1">Uncharacterized protein</fullName>
    </submittedName>
</protein>
<keyword evidence="2" id="KW-1185">Reference proteome</keyword>
<proteinExistence type="predicted"/>
<organism evidence="1 2">
    <name type="scientific">Hibiscus sabdariffa</name>
    <name type="common">roselle</name>
    <dbReference type="NCBI Taxonomy" id="183260"/>
    <lineage>
        <taxon>Eukaryota</taxon>
        <taxon>Viridiplantae</taxon>
        <taxon>Streptophyta</taxon>
        <taxon>Embryophyta</taxon>
        <taxon>Tracheophyta</taxon>
        <taxon>Spermatophyta</taxon>
        <taxon>Magnoliopsida</taxon>
        <taxon>eudicotyledons</taxon>
        <taxon>Gunneridae</taxon>
        <taxon>Pentapetalae</taxon>
        <taxon>rosids</taxon>
        <taxon>malvids</taxon>
        <taxon>Malvales</taxon>
        <taxon>Malvaceae</taxon>
        <taxon>Malvoideae</taxon>
        <taxon>Hibiscus</taxon>
    </lineage>
</organism>
<comment type="caution">
    <text evidence="1">The sequence shown here is derived from an EMBL/GenBank/DDBJ whole genome shotgun (WGS) entry which is preliminary data.</text>
</comment>
<dbReference type="Proteomes" id="UP001396334">
    <property type="component" value="Unassembled WGS sequence"/>
</dbReference>
<evidence type="ECO:0000313" key="2">
    <source>
        <dbReference type="Proteomes" id="UP001396334"/>
    </source>
</evidence>
<dbReference type="Gene3D" id="3.60.10.10">
    <property type="entry name" value="Endonuclease/exonuclease/phosphatase"/>
    <property type="match status" value="1"/>
</dbReference>
<name>A0ABR2SE95_9ROSI</name>
<dbReference type="SUPFAM" id="SSF56219">
    <property type="entry name" value="DNase I-like"/>
    <property type="match status" value="1"/>
</dbReference>
<evidence type="ECO:0000313" key="1">
    <source>
        <dbReference type="EMBL" id="KAK9023547.1"/>
    </source>
</evidence>